<dbReference type="PANTHER" id="PTHR11739:SF25">
    <property type="entry name" value="CITRATE SYNTHASE-RELATED PROTEIN DDB_G0287281"/>
    <property type="match status" value="1"/>
</dbReference>
<dbReference type="InterPro" id="IPR016142">
    <property type="entry name" value="Citrate_synth-like_lrg_a-sub"/>
</dbReference>
<reference evidence="10 11" key="1">
    <citation type="submission" date="2020-04" db="EMBL/GenBank/DDBJ databases">
        <title>Marinomonas sp. M1K-6 isolated from the deep seawater of the Mariana Trench.</title>
        <authorList>
            <person name="Li Y."/>
        </authorList>
    </citation>
    <scope>NUCLEOTIDE SEQUENCE [LARGE SCALE GENOMIC DNA]</scope>
    <source>
        <strain evidence="10 11">M1K-6</strain>
    </source>
</reference>
<evidence type="ECO:0000256" key="6">
    <source>
        <dbReference type="ARBA" id="ARBA00049052"/>
    </source>
</evidence>
<evidence type="ECO:0000256" key="5">
    <source>
        <dbReference type="ARBA" id="ARBA00022679"/>
    </source>
</evidence>
<dbReference type="InterPro" id="IPR011278">
    <property type="entry name" value="2-MeCitrate/Citrate_synth_II"/>
</dbReference>
<keyword evidence="4" id="KW-0816">Tricarboxylic acid cycle</keyword>
<dbReference type="Pfam" id="PF00285">
    <property type="entry name" value="Citrate_synt"/>
    <property type="match status" value="1"/>
</dbReference>
<accession>A0A847QUY4</accession>
<evidence type="ECO:0000256" key="4">
    <source>
        <dbReference type="ARBA" id="ARBA00022532"/>
    </source>
</evidence>
<evidence type="ECO:0000256" key="9">
    <source>
        <dbReference type="PIRSR" id="PIRSR001369-1"/>
    </source>
</evidence>
<dbReference type="PANTHER" id="PTHR11739">
    <property type="entry name" value="CITRATE SYNTHASE"/>
    <property type="match status" value="1"/>
</dbReference>
<evidence type="ECO:0000313" key="11">
    <source>
        <dbReference type="Proteomes" id="UP000586067"/>
    </source>
</evidence>
<dbReference type="PIRSF" id="PIRSF001369">
    <property type="entry name" value="Citrate_synth"/>
    <property type="match status" value="1"/>
</dbReference>
<dbReference type="InterPro" id="IPR002020">
    <property type="entry name" value="Citrate_synthase"/>
</dbReference>
<dbReference type="GO" id="GO:0005975">
    <property type="term" value="P:carbohydrate metabolic process"/>
    <property type="evidence" value="ECO:0007669"/>
    <property type="project" value="TreeGrafter"/>
</dbReference>
<dbReference type="GO" id="GO:0036440">
    <property type="term" value="F:citrate synthase activity"/>
    <property type="evidence" value="ECO:0007669"/>
    <property type="project" value="UniProtKB-EC"/>
</dbReference>
<dbReference type="EMBL" id="JABAEK010000002">
    <property type="protein sequence ID" value="NLQ16458.1"/>
    <property type="molecule type" value="Genomic_DNA"/>
</dbReference>
<dbReference type="NCBIfam" id="NF009006">
    <property type="entry name" value="PRK12351.1"/>
    <property type="match status" value="1"/>
</dbReference>
<evidence type="ECO:0000256" key="1">
    <source>
        <dbReference type="ARBA" id="ARBA00004751"/>
    </source>
</evidence>
<dbReference type="Proteomes" id="UP000586067">
    <property type="component" value="Unassembled WGS sequence"/>
</dbReference>
<comment type="pathway">
    <text evidence="1">Carbohydrate metabolism; tricarboxylic acid cycle; isocitrate from oxaloacetate: step 1/2.</text>
</comment>
<dbReference type="FunFam" id="1.10.230.10:FF:000003">
    <property type="entry name" value="Citrate synthase"/>
    <property type="match status" value="1"/>
</dbReference>
<comment type="catalytic activity">
    <reaction evidence="7">
        <text>oxaloacetate + acetyl-CoA + H2O = citrate + CoA + H(+)</text>
        <dbReference type="Rhea" id="RHEA:16845"/>
        <dbReference type="ChEBI" id="CHEBI:15377"/>
        <dbReference type="ChEBI" id="CHEBI:15378"/>
        <dbReference type="ChEBI" id="CHEBI:16452"/>
        <dbReference type="ChEBI" id="CHEBI:16947"/>
        <dbReference type="ChEBI" id="CHEBI:57287"/>
        <dbReference type="ChEBI" id="CHEBI:57288"/>
        <dbReference type="EC" id="2.3.3.16"/>
    </reaction>
</comment>
<dbReference type="GO" id="GO:0050440">
    <property type="term" value="F:2-methylcitrate synthase activity"/>
    <property type="evidence" value="ECO:0007669"/>
    <property type="project" value="UniProtKB-EC"/>
</dbReference>
<evidence type="ECO:0000256" key="2">
    <source>
        <dbReference type="ARBA" id="ARBA00005026"/>
    </source>
</evidence>
<keyword evidence="5 8" id="KW-0808">Transferase</keyword>
<evidence type="ECO:0000256" key="8">
    <source>
        <dbReference type="PIRNR" id="PIRNR001369"/>
    </source>
</evidence>
<dbReference type="InterPro" id="IPR024176">
    <property type="entry name" value="Citrate_synthase_bac-typ"/>
</dbReference>
<comment type="catalytic activity">
    <reaction evidence="6">
        <text>propanoyl-CoA + oxaloacetate + H2O = (2S,3S)-2-methylcitrate + CoA + H(+)</text>
        <dbReference type="Rhea" id="RHEA:23780"/>
        <dbReference type="ChEBI" id="CHEBI:15377"/>
        <dbReference type="ChEBI" id="CHEBI:15378"/>
        <dbReference type="ChEBI" id="CHEBI:16452"/>
        <dbReference type="ChEBI" id="CHEBI:57287"/>
        <dbReference type="ChEBI" id="CHEBI:57392"/>
        <dbReference type="ChEBI" id="CHEBI:58853"/>
        <dbReference type="EC" id="2.3.3.5"/>
    </reaction>
</comment>
<dbReference type="RefSeq" id="WP_168822447.1">
    <property type="nucleotide sequence ID" value="NZ_CP073013.1"/>
</dbReference>
<dbReference type="GO" id="GO:0005737">
    <property type="term" value="C:cytoplasm"/>
    <property type="evidence" value="ECO:0007669"/>
    <property type="project" value="InterPro"/>
</dbReference>
<organism evidence="10 11">
    <name type="scientific">Marinomonas profundi</name>
    <dbReference type="NCBI Taxonomy" id="2726122"/>
    <lineage>
        <taxon>Bacteria</taxon>
        <taxon>Pseudomonadati</taxon>
        <taxon>Pseudomonadota</taxon>
        <taxon>Gammaproteobacteria</taxon>
        <taxon>Oceanospirillales</taxon>
        <taxon>Oceanospirillaceae</taxon>
        <taxon>Marinomonas</taxon>
    </lineage>
</organism>
<dbReference type="PRINTS" id="PR00143">
    <property type="entry name" value="CITRTSNTHASE"/>
</dbReference>
<dbReference type="AlphaFoldDB" id="A0A847QUY4"/>
<dbReference type="GO" id="GO:0006099">
    <property type="term" value="P:tricarboxylic acid cycle"/>
    <property type="evidence" value="ECO:0007669"/>
    <property type="project" value="UniProtKB-UniPathway"/>
</dbReference>
<protein>
    <recommendedName>
        <fullName evidence="8">Citrate synthase</fullName>
    </recommendedName>
</protein>
<evidence type="ECO:0000313" key="10">
    <source>
        <dbReference type="EMBL" id="NLQ16458.1"/>
    </source>
</evidence>
<dbReference type="Gene3D" id="1.10.580.10">
    <property type="entry name" value="Citrate Synthase, domain 1"/>
    <property type="match status" value="1"/>
</dbReference>
<feature type="active site" evidence="9">
    <location>
        <position position="311"/>
    </location>
</feature>
<name>A0A847QUY4_9GAMM</name>
<dbReference type="InterPro" id="IPR016143">
    <property type="entry name" value="Citrate_synth-like_sm_a-sub"/>
</dbReference>
<gene>
    <name evidence="10" type="primary">prpC</name>
    <name evidence="10" type="ORF">HGG82_02325</name>
</gene>
<dbReference type="InterPro" id="IPR036969">
    <property type="entry name" value="Citrate_synthase_sf"/>
</dbReference>
<keyword evidence="10" id="KW-0012">Acyltransferase</keyword>
<dbReference type="UniPathway" id="UPA00223">
    <property type="reaction ID" value="UER00717"/>
</dbReference>
<dbReference type="NCBIfam" id="TIGR01800">
    <property type="entry name" value="cit_synth_II"/>
    <property type="match status" value="1"/>
</dbReference>
<keyword evidence="11" id="KW-1185">Reference proteome</keyword>
<evidence type="ECO:0000256" key="7">
    <source>
        <dbReference type="ARBA" id="ARBA00049288"/>
    </source>
</evidence>
<comment type="caution">
    <text evidence="10">The sequence shown here is derived from an EMBL/GenBank/DDBJ whole genome shotgun (WGS) entry which is preliminary data.</text>
</comment>
<proteinExistence type="inferred from homology"/>
<evidence type="ECO:0000256" key="3">
    <source>
        <dbReference type="ARBA" id="ARBA00010566"/>
    </source>
</evidence>
<dbReference type="GO" id="GO:0019679">
    <property type="term" value="P:propionate metabolic process, methylcitrate cycle"/>
    <property type="evidence" value="ECO:0007669"/>
    <property type="project" value="TreeGrafter"/>
</dbReference>
<dbReference type="SUPFAM" id="SSF48256">
    <property type="entry name" value="Citrate synthase"/>
    <property type="match status" value="1"/>
</dbReference>
<dbReference type="CDD" id="cd06108">
    <property type="entry name" value="Ec2MCS_like"/>
    <property type="match status" value="1"/>
</dbReference>
<dbReference type="Gene3D" id="1.10.230.10">
    <property type="entry name" value="Cytochrome P450-Terp, domain 2"/>
    <property type="match status" value="1"/>
</dbReference>
<comment type="pathway">
    <text evidence="2">Organic acid metabolism; propanoate degradation.</text>
</comment>
<sequence length="375" mass="41578">MAKVLSGAGLRGQSAGETALCTVGKAASGLTYRGYDIDLLADKASFEEVAYLLLYGALPNRAQLTAYQDKLIGLRSLPETLKKALELIPADAHPMDVMRTGCSFLGNLEPELDAEEEHRTANRLIATLPAIVLYWYRFSHDGVRVDTLNAQVPSLAGHFLTMLHDKEPSALHTQVMNASLILYAEHEFNASTFTARVCASTLSDMYSCVTGGIGSLRGPLHGGANEAAMEMIEPWQSPDEAEAALLQKLANKEKVMGFGHAIYSERDPRNDIIKKWAKKLSEDVGDDHLYAVSERCEAVMWREKKLFCNADFFHASAYRFMGIPTKLFTPIFVCSRVTGWAAHVMEQRANNRIIRPSADYIGPDHSEWVDIDDRH</sequence>
<comment type="similarity">
    <text evidence="3 8">Belongs to the citrate synthase family.</text>
</comment>
<feature type="active site" evidence="9">
    <location>
        <position position="260"/>
    </location>
</feature>